<name>A0AAD5QSS4_PARTN</name>
<dbReference type="AlphaFoldDB" id="A0AAD5QSS4"/>
<reference evidence="1" key="1">
    <citation type="submission" date="2021-06" db="EMBL/GenBank/DDBJ databases">
        <title>Parelaphostrongylus tenuis whole genome reference sequence.</title>
        <authorList>
            <person name="Garwood T.J."/>
            <person name="Larsen P.A."/>
            <person name="Fountain-Jones N.M."/>
            <person name="Garbe J.R."/>
            <person name="Macchietto M.G."/>
            <person name="Kania S.A."/>
            <person name="Gerhold R.W."/>
            <person name="Richards J.E."/>
            <person name="Wolf T.M."/>
        </authorList>
    </citation>
    <scope>NUCLEOTIDE SEQUENCE</scope>
    <source>
        <strain evidence="1">MNPRO001-30</strain>
        <tissue evidence="1">Meninges</tissue>
    </source>
</reference>
<organism evidence="1 2">
    <name type="scientific">Parelaphostrongylus tenuis</name>
    <name type="common">Meningeal worm</name>
    <dbReference type="NCBI Taxonomy" id="148309"/>
    <lineage>
        <taxon>Eukaryota</taxon>
        <taxon>Metazoa</taxon>
        <taxon>Ecdysozoa</taxon>
        <taxon>Nematoda</taxon>
        <taxon>Chromadorea</taxon>
        <taxon>Rhabditida</taxon>
        <taxon>Rhabditina</taxon>
        <taxon>Rhabditomorpha</taxon>
        <taxon>Strongyloidea</taxon>
        <taxon>Metastrongylidae</taxon>
        <taxon>Parelaphostrongylus</taxon>
    </lineage>
</organism>
<evidence type="ECO:0000313" key="1">
    <source>
        <dbReference type="EMBL" id="KAJ1357686.1"/>
    </source>
</evidence>
<sequence>MYIPGVHSTQQRRQRFLQKRVSLTVSSVAPDGAWERLQRILSLLQVTPPMQNLLPSLDAPIFTVWFDSKVGLARN</sequence>
<dbReference type="Proteomes" id="UP001196413">
    <property type="component" value="Unassembled WGS sequence"/>
</dbReference>
<evidence type="ECO:0000313" key="2">
    <source>
        <dbReference type="Proteomes" id="UP001196413"/>
    </source>
</evidence>
<keyword evidence="2" id="KW-1185">Reference proteome</keyword>
<proteinExistence type="predicted"/>
<accession>A0AAD5QSS4</accession>
<protein>
    <submittedName>
        <fullName evidence="1">Uncharacterized protein</fullName>
    </submittedName>
</protein>
<dbReference type="EMBL" id="JAHQIW010003224">
    <property type="protein sequence ID" value="KAJ1357686.1"/>
    <property type="molecule type" value="Genomic_DNA"/>
</dbReference>
<gene>
    <name evidence="1" type="ORF">KIN20_015880</name>
</gene>
<comment type="caution">
    <text evidence="1">The sequence shown here is derived from an EMBL/GenBank/DDBJ whole genome shotgun (WGS) entry which is preliminary data.</text>
</comment>